<evidence type="ECO:0000256" key="3">
    <source>
        <dbReference type="ARBA" id="ARBA00022679"/>
    </source>
</evidence>
<dbReference type="GO" id="GO:0016740">
    <property type="term" value="F:transferase activity"/>
    <property type="evidence" value="ECO:0007669"/>
    <property type="project" value="UniProtKB-KW"/>
</dbReference>
<dbReference type="InterPro" id="IPR017475">
    <property type="entry name" value="EPS_sugar_tfrase"/>
</dbReference>
<accession>A0ABQ6RME6</accession>
<keyword evidence="5 7" id="KW-1133">Transmembrane helix</keyword>
<comment type="subcellular location">
    <subcellularLocation>
        <location evidence="1">Membrane</location>
        <topology evidence="1">Multi-pass membrane protein</topology>
    </subcellularLocation>
</comment>
<feature type="domain" description="Bacterial sugar transferase" evidence="8">
    <location>
        <begin position="139"/>
        <end position="321"/>
    </location>
</feature>
<dbReference type="InterPro" id="IPR003362">
    <property type="entry name" value="Bact_transf"/>
</dbReference>
<sequence length="326" mass="38527">MRWRDYLMKKKRINLDLNKSFRSRSQTLKQNKIYLYCPDSVINEVKKCTESYDFEIVINNYNLISFSKKVVCHYKSSMLSDEQKQFLIRAMEFGSWVEPLVSYLDSRNKYTEVKLLDSGYFLHQKAFSILSTQRNKKIKRAFDIVISCLALTLLLPIYILVAIAIRLESRGDVIYKQLRVGQFNKEFKVYKFRSMRNDAEKNGAQWASKNDTRITTVGNFIRKTRLDELPQFINVLKGEMSLVGPRPEREFFICELEKEIPYYRFRHSVKPGITGLAQVSYPYGDSVEDAVWKHKYDIYYIKHHTLWSDFIIAFKTIKVVLFGLGR</sequence>
<dbReference type="Proteomes" id="UP000322915">
    <property type="component" value="Unassembled WGS sequence"/>
</dbReference>
<evidence type="ECO:0000256" key="2">
    <source>
        <dbReference type="ARBA" id="ARBA00006464"/>
    </source>
</evidence>
<dbReference type="PANTHER" id="PTHR30576">
    <property type="entry name" value="COLANIC BIOSYNTHESIS UDP-GLUCOSE LIPID CARRIER TRANSFERASE"/>
    <property type="match status" value="1"/>
</dbReference>
<gene>
    <name evidence="9" type="ORF">EU509_02125</name>
</gene>
<evidence type="ECO:0000256" key="6">
    <source>
        <dbReference type="ARBA" id="ARBA00023136"/>
    </source>
</evidence>
<comment type="similarity">
    <text evidence="2">Belongs to the bacterial sugar transferase family.</text>
</comment>
<evidence type="ECO:0000256" key="1">
    <source>
        <dbReference type="ARBA" id="ARBA00004141"/>
    </source>
</evidence>
<dbReference type="PANTHER" id="PTHR30576:SF0">
    <property type="entry name" value="UNDECAPRENYL-PHOSPHATE N-ACETYLGALACTOSAMINYL 1-PHOSPHATE TRANSFERASE-RELATED"/>
    <property type="match status" value="1"/>
</dbReference>
<keyword evidence="3 9" id="KW-0808">Transferase</keyword>
<protein>
    <submittedName>
        <fullName evidence="9">Sugar transferase</fullName>
    </submittedName>
</protein>
<evidence type="ECO:0000313" key="10">
    <source>
        <dbReference type="Proteomes" id="UP000322915"/>
    </source>
</evidence>
<evidence type="ECO:0000313" key="9">
    <source>
        <dbReference type="EMBL" id="KAA1164523.1"/>
    </source>
</evidence>
<keyword evidence="6 7" id="KW-0472">Membrane</keyword>
<comment type="caution">
    <text evidence="9">The sequence shown here is derived from an EMBL/GenBank/DDBJ whole genome shotgun (WGS) entry which is preliminary data.</text>
</comment>
<keyword evidence="4 7" id="KW-0812">Transmembrane</keyword>
<feature type="transmembrane region" description="Helical" evidence="7">
    <location>
        <begin position="144"/>
        <end position="165"/>
    </location>
</feature>
<reference evidence="9 10" key="1">
    <citation type="submission" date="2019-01" db="EMBL/GenBank/DDBJ databases">
        <title>Genome sequences of marine Pseudoalteromonas species.</title>
        <authorList>
            <person name="Boraston A.B."/>
            <person name="Hehemann J.-H."/>
            <person name="Vickers C.J."/>
            <person name="Salama-Alber O."/>
            <person name="Abe K."/>
            <person name="Hettle A.J."/>
        </authorList>
    </citation>
    <scope>NUCLEOTIDE SEQUENCE [LARGE SCALE GENOMIC DNA]</scope>
    <source>
        <strain evidence="9 10">PS47</strain>
    </source>
</reference>
<organism evidence="9 10">
    <name type="scientific">Pseudoalteromonas fuliginea</name>
    <dbReference type="NCBI Taxonomy" id="1872678"/>
    <lineage>
        <taxon>Bacteria</taxon>
        <taxon>Pseudomonadati</taxon>
        <taxon>Pseudomonadota</taxon>
        <taxon>Gammaproteobacteria</taxon>
        <taxon>Alteromonadales</taxon>
        <taxon>Pseudoalteromonadaceae</taxon>
        <taxon>Pseudoalteromonas</taxon>
    </lineage>
</organism>
<dbReference type="NCBIfam" id="TIGR03025">
    <property type="entry name" value="EPS_sugtrans"/>
    <property type="match status" value="1"/>
</dbReference>
<dbReference type="Pfam" id="PF02397">
    <property type="entry name" value="Bac_transf"/>
    <property type="match status" value="1"/>
</dbReference>
<evidence type="ECO:0000256" key="4">
    <source>
        <dbReference type="ARBA" id="ARBA00022692"/>
    </source>
</evidence>
<evidence type="ECO:0000256" key="7">
    <source>
        <dbReference type="SAM" id="Phobius"/>
    </source>
</evidence>
<evidence type="ECO:0000259" key="8">
    <source>
        <dbReference type="Pfam" id="PF02397"/>
    </source>
</evidence>
<dbReference type="EMBL" id="SEUJ01000049">
    <property type="protein sequence ID" value="KAA1164523.1"/>
    <property type="molecule type" value="Genomic_DNA"/>
</dbReference>
<evidence type="ECO:0000256" key="5">
    <source>
        <dbReference type="ARBA" id="ARBA00022989"/>
    </source>
</evidence>
<name>A0ABQ6RME6_9GAMM</name>
<proteinExistence type="inferred from homology"/>
<keyword evidence="10" id="KW-1185">Reference proteome</keyword>